<dbReference type="GO" id="GO:0015036">
    <property type="term" value="F:disulfide oxidoreductase activity"/>
    <property type="evidence" value="ECO:0007669"/>
    <property type="project" value="InterPro"/>
</dbReference>
<dbReference type="Proteomes" id="UP000019113">
    <property type="component" value="Unassembled WGS sequence"/>
</dbReference>
<evidence type="ECO:0000313" key="7">
    <source>
        <dbReference type="EMBL" id="ERL49882.1"/>
    </source>
</evidence>
<protein>
    <submittedName>
        <fullName evidence="7">Thiol oxidoreductase DsbE</fullName>
    </submittedName>
</protein>
<dbReference type="EMBL" id="AVBC01000039">
    <property type="protein sequence ID" value="ERL49882.1"/>
    <property type="molecule type" value="Genomic_DNA"/>
</dbReference>
<keyword evidence="5" id="KW-0676">Redox-active center</keyword>
<dbReference type="GO" id="GO:0030288">
    <property type="term" value="C:outer membrane-bounded periplasmic space"/>
    <property type="evidence" value="ECO:0007669"/>
    <property type="project" value="InterPro"/>
</dbReference>
<evidence type="ECO:0000259" key="6">
    <source>
        <dbReference type="PROSITE" id="PS51352"/>
    </source>
</evidence>
<keyword evidence="3" id="KW-0201">Cytochrome c-type biogenesis</keyword>
<dbReference type="GO" id="GO:0017004">
    <property type="term" value="P:cytochrome complex assembly"/>
    <property type="evidence" value="ECO:0007669"/>
    <property type="project" value="UniProtKB-KW"/>
</dbReference>
<sequence>MTRRLLLLLPLLAFLVLAVFLYRGLSINPFERESALMAREFPDFSLSTLADPQRQVDVSLLQGEVTLVNVWGSWCPTCRQEMPQLLALAERGVRLVGVDYKEQGTDTAQQRDKGSAFLRQFGNPFEVNIFDPEGTLGFDLGVYGAPETFLVDAEGVIRYHHTGYITAEDVDKVIMPEVEKWR</sequence>
<dbReference type="SUPFAM" id="SSF52833">
    <property type="entry name" value="Thioredoxin-like"/>
    <property type="match status" value="1"/>
</dbReference>
<comment type="caution">
    <text evidence="7">The sequence shown here is derived from an EMBL/GenBank/DDBJ whole genome shotgun (WGS) entry which is preliminary data.</text>
</comment>
<dbReference type="InterPro" id="IPR013766">
    <property type="entry name" value="Thioredoxin_domain"/>
</dbReference>
<dbReference type="eggNOG" id="COG0526">
    <property type="taxonomic scope" value="Bacteria"/>
</dbReference>
<dbReference type="PANTHER" id="PTHR42852">
    <property type="entry name" value="THIOL:DISULFIDE INTERCHANGE PROTEIN DSBE"/>
    <property type="match status" value="1"/>
</dbReference>
<dbReference type="Pfam" id="PF08534">
    <property type="entry name" value="Redoxin"/>
    <property type="match status" value="1"/>
</dbReference>
<dbReference type="PATRIC" id="fig|1178482.3.peg.2972"/>
<dbReference type="InterPro" id="IPR013740">
    <property type="entry name" value="Redoxin"/>
</dbReference>
<evidence type="ECO:0000256" key="1">
    <source>
        <dbReference type="ARBA" id="ARBA00004383"/>
    </source>
</evidence>
<dbReference type="PROSITE" id="PS51352">
    <property type="entry name" value="THIOREDOXIN_2"/>
    <property type="match status" value="1"/>
</dbReference>
<dbReference type="KEGG" id="hhu:AR456_03330"/>
<gene>
    <name evidence="7" type="ORF">BJB45_01815</name>
</gene>
<evidence type="ECO:0000256" key="3">
    <source>
        <dbReference type="ARBA" id="ARBA00022748"/>
    </source>
</evidence>
<dbReference type="STRING" id="1178482.AR456_03330"/>
<keyword evidence="8" id="KW-1185">Reference proteome</keyword>
<dbReference type="PROSITE" id="PS00194">
    <property type="entry name" value="THIOREDOXIN_1"/>
    <property type="match status" value="1"/>
</dbReference>
<evidence type="ECO:0000313" key="8">
    <source>
        <dbReference type="Proteomes" id="UP000019113"/>
    </source>
</evidence>
<organism evidence="7 8">
    <name type="scientific">Halomonas huangheensis</name>
    <dbReference type="NCBI Taxonomy" id="1178482"/>
    <lineage>
        <taxon>Bacteria</taxon>
        <taxon>Pseudomonadati</taxon>
        <taxon>Pseudomonadota</taxon>
        <taxon>Gammaproteobacteria</taxon>
        <taxon>Oceanospirillales</taxon>
        <taxon>Halomonadaceae</taxon>
        <taxon>Halomonas</taxon>
    </lineage>
</organism>
<dbReference type="InterPro" id="IPR004799">
    <property type="entry name" value="Periplasmic_diS_OxRdtase_DsbE"/>
</dbReference>
<accession>W1N2U3</accession>
<dbReference type="AlphaFoldDB" id="W1N2U3"/>
<dbReference type="InterPro" id="IPR017937">
    <property type="entry name" value="Thioredoxin_CS"/>
</dbReference>
<dbReference type="Gene3D" id="3.40.30.10">
    <property type="entry name" value="Glutaredoxin"/>
    <property type="match status" value="1"/>
</dbReference>
<dbReference type="RefSeq" id="WP_021819930.1">
    <property type="nucleotide sequence ID" value="NZ_AVBC01000039.1"/>
</dbReference>
<comment type="subcellular location">
    <subcellularLocation>
        <location evidence="1">Cell inner membrane</location>
        <topology evidence="1">Single-pass membrane protein</topology>
        <orientation evidence="1">Periplasmic side</orientation>
    </subcellularLocation>
</comment>
<evidence type="ECO:0000256" key="4">
    <source>
        <dbReference type="ARBA" id="ARBA00023157"/>
    </source>
</evidence>
<dbReference type="InterPro" id="IPR050553">
    <property type="entry name" value="Thioredoxin_ResA/DsbE_sf"/>
</dbReference>
<reference evidence="7 8" key="1">
    <citation type="submission" date="2013-08" db="EMBL/GenBank/DDBJ databases">
        <title>draft genome of Halomonas huanghegensis, strain BJGMM-B45T.</title>
        <authorList>
            <person name="Miao C."/>
            <person name="Wan Y."/>
            <person name="Jin W."/>
        </authorList>
    </citation>
    <scope>NUCLEOTIDE SEQUENCE [LARGE SCALE GENOMIC DNA]</scope>
    <source>
        <strain evidence="7 8">BJGMM-B45</strain>
    </source>
</reference>
<dbReference type="PANTHER" id="PTHR42852:SF6">
    <property type="entry name" value="THIOL:DISULFIDE INTERCHANGE PROTEIN DSBE"/>
    <property type="match status" value="1"/>
</dbReference>
<dbReference type="GO" id="GO:0005886">
    <property type="term" value="C:plasma membrane"/>
    <property type="evidence" value="ECO:0007669"/>
    <property type="project" value="UniProtKB-SubCell"/>
</dbReference>
<evidence type="ECO:0000256" key="5">
    <source>
        <dbReference type="ARBA" id="ARBA00023284"/>
    </source>
</evidence>
<proteinExistence type="inferred from homology"/>
<dbReference type="CDD" id="cd03010">
    <property type="entry name" value="TlpA_like_DsbE"/>
    <property type="match status" value="1"/>
</dbReference>
<name>W1N2U3_9GAMM</name>
<keyword evidence="4" id="KW-1015">Disulfide bond</keyword>
<evidence type="ECO:0000256" key="2">
    <source>
        <dbReference type="ARBA" id="ARBA00007758"/>
    </source>
</evidence>
<dbReference type="OrthoDB" id="9799347at2"/>
<dbReference type="NCBIfam" id="TIGR00385">
    <property type="entry name" value="dsbE"/>
    <property type="match status" value="1"/>
</dbReference>
<dbReference type="InterPro" id="IPR036249">
    <property type="entry name" value="Thioredoxin-like_sf"/>
</dbReference>
<feature type="domain" description="Thioredoxin" evidence="6">
    <location>
        <begin position="35"/>
        <end position="179"/>
    </location>
</feature>
<comment type="similarity">
    <text evidence="2">Belongs to the thioredoxin family. DsbE subfamily.</text>
</comment>